<organism evidence="2 3">
    <name type="scientific">Podarcis lilfordi</name>
    <name type="common">Lilford's wall lizard</name>
    <dbReference type="NCBI Taxonomy" id="74358"/>
    <lineage>
        <taxon>Eukaryota</taxon>
        <taxon>Metazoa</taxon>
        <taxon>Chordata</taxon>
        <taxon>Craniata</taxon>
        <taxon>Vertebrata</taxon>
        <taxon>Euteleostomi</taxon>
        <taxon>Lepidosauria</taxon>
        <taxon>Squamata</taxon>
        <taxon>Bifurcata</taxon>
        <taxon>Unidentata</taxon>
        <taxon>Episquamata</taxon>
        <taxon>Laterata</taxon>
        <taxon>Lacertibaenia</taxon>
        <taxon>Lacertidae</taxon>
        <taxon>Podarcis</taxon>
    </lineage>
</organism>
<keyword evidence="1" id="KW-1133">Transmembrane helix</keyword>
<dbReference type="EMBL" id="OX395135">
    <property type="protein sequence ID" value="CAI5785841.1"/>
    <property type="molecule type" value="Genomic_DNA"/>
</dbReference>
<dbReference type="Proteomes" id="UP001178461">
    <property type="component" value="Chromosome 10"/>
</dbReference>
<proteinExistence type="predicted"/>
<keyword evidence="1" id="KW-0472">Membrane</keyword>
<protein>
    <submittedName>
        <fullName evidence="2">Uncharacterized protein</fullName>
    </submittedName>
</protein>
<evidence type="ECO:0000313" key="2">
    <source>
        <dbReference type="EMBL" id="CAI5785841.1"/>
    </source>
</evidence>
<sequence>MCRFYSRVFAQELSKPPDVTTVQVLSSRARDRTLAGTNGIWIHTTFGRLLAALSNTAFKIFSSVHYLFNWKDAQLSSMGLTPSMRECSPHCSISMYFIYHSACMLFNHHGILCFLFLKKLM</sequence>
<keyword evidence="3" id="KW-1185">Reference proteome</keyword>
<gene>
    <name evidence="2" type="ORF">PODLI_1B021368</name>
</gene>
<feature type="transmembrane region" description="Helical" evidence="1">
    <location>
        <begin position="96"/>
        <end position="117"/>
    </location>
</feature>
<evidence type="ECO:0000256" key="1">
    <source>
        <dbReference type="SAM" id="Phobius"/>
    </source>
</evidence>
<name>A0AA35KWZ0_9SAUR</name>
<dbReference type="AlphaFoldDB" id="A0AA35KWZ0"/>
<accession>A0AA35KWZ0</accession>
<evidence type="ECO:0000313" key="3">
    <source>
        <dbReference type="Proteomes" id="UP001178461"/>
    </source>
</evidence>
<reference evidence="2" key="1">
    <citation type="submission" date="2022-12" db="EMBL/GenBank/DDBJ databases">
        <authorList>
            <person name="Alioto T."/>
            <person name="Alioto T."/>
            <person name="Gomez Garrido J."/>
        </authorList>
    </citation>
    <scope>NUCLEOTIDE SEQUENCE</scope>
</reference>
<keyword evidence="1" id="KW-0812">Transmembrane</keyword>